<dbReference type="Gene3D" id="3.30.450.20">
    <property type="entry name" value="PAS domain"/>
    <property type="match status" value="1"/>
</dbReference>
<dbReference type="GO" id="GO:0016020">
    <property type="term" value="C:membrane"/>
    <property type="evidence" value="ECO:0007669"/>
    <property type="project" value="UniProtKB-SubCell"/>
</dbReference>
<name>A0A0N1MUI0_9GAMM</name>
<dbReference type="OrthoDB" id="9806704at2"/>
<evidence type="ECO:0000259" key="6">
    <source>
        <dbReference type="PROSITE" id="PS50111"/>
    </source>
</evidence>
<evidence type="ECO:0000313" key="8">
    <source>
        <dbReference type="Proteomes" id="UP000037848"/>
    </source>
</evidence>
<dbReference type="PATRIC" id="fig|187330.3.peg.3496"/>
<comment type="caution">
    <text evidence="7">The sequence shown here is derived from an EMBL/GenBank/DDBJ whole genome shotgun (WGS) entry which is preliminary data.</text>
</comment>
<dbReference type="EMBL" id="LHPH01000007">
    <property type="protein sequence ID" value="KPH63727.1"/>
    <property type="molecule type" value="Genomic_DNA"/>
</dbReference>
<keyword evidence="5" id="KW-0472">Membrane</keyword>
<evidence type="ECO:0000256" key="2">
    <source>
        <dbReference type="ARBA" id="ARBA00023224"/>
    </source>
</evidence>
<keyword evidence="8" id="KW-1185">Reference proteome</keyword>
<comment type="similarity">
    <text evidence="3">Belongs to the methyl-accepting chemotaxis (MCP) protein family.</text>
</comment>
<sequence>MAIKTKLLFSFLLLGLLPAGIVSILSLYLSAQALEKQTYNQLSSISHIKSNQLQDYFKTTKSDLNLLTTNFESLSKHNSNLSLSELAALNHPWFDGFITDKGYYDLFLISPTGFIDYTVTKEADYLTSLTTGPYKTSGLATLFNKTLRTRSFEIIDFSKYAPSNDEPAAFIGQPVIINGEVVAVIALQLSIDAINNIMQTRDGMGQTGESYLVGDDLLMRSDSYLDPIGHSVVASFAGNVKNNGVDTVAVHNALQGHTNTKMIMDYNGNPVLSAFKPFKFERLNWVLLAEIDEAEAFAPIYSLYWIISIIALLSFAVVIIAALSITRSIIKPLGGEPAQMQIISKRIASGDLSQVFDLDTPKIGVYGAMAKMNTYLHQTISTISQATDRLASTAAQTSTASTQSNASLQEQHASIEHVANAISQTNASIEEVSENARAVADLSIKAKETTYSADVHLQQTIVKMSSLEHTINNTEVVIKRVEDNAQTINKVLEVIRSVADQTNLLALNAAIEAARAGEHGRGFAVVADEVRQLAKKTQNSTADIENMIELLQAGTQQAVVEIHKSIDATESTITTANHSAELLKQSVEQIDYIARRAEIIATAAHEQSSMSEEITHNIDSIKQAAIDNAVGADQVSAASIELDQLSKQLQKITHDFKLS</sequence>
<dbReference type="Pfam" id="PF00015">
    <property type="entry name" value="MCPsignal"/>
    <property type="match status" value="1"/>
</dbReference>
<dbReference type="AlphaFoldDB" id="A0A0N1MUI0"/>
<dbReference type="STRING" id="187330.AMS58_13480"/>
<dbReference type="CDD" id="cd11386">
    <property type="entry name" value="MCP_signal"/>
    <property type="match status" value="1"/>
</dbReference>
<dbReference type="RefSeq" id="WP_054453691.1">
    <property type="nucleotide sequence ID" value="NZ_LHPH01000007.1"/>
</dbReference>
<proteinExistence type="inferred from homology"/>
<dbReference type="PANTHER" id="PTHR32089:SF120">
    <property type="entry name" value="METHYL-ACCEPTING CHEMOTAXIS PROTEIN TLPQ"/>
    <property type="match status" value="1"/>
</dbReference>
<evidence type="ECO:0000256" key="4">
    <source>
        <dbReference type="PROSITE-ProRule" id="PRU00284"/>
    </source>
</evidence>
<protein>
    <submittedName>
        <fullName evidence="7">Chemotaxis protein</fullName>
    </submittedName>
</protein>
<organism evidence="7 8">
    <name type="scientific">Pseudoalteromonas porphyrae</name>
    <dbReference type="NCBI Taxonomy" id="187330"/>
    <lineage>
        <taxon>Bacteria</taxon>
        <taxon>Pseudomonadati</taxon>
        <taxon>Pseudomonadota</taxon>
        <taxon>Gammaproteobacteria</taxon>
        <taxon>Alteromonadales</taxon>
        <taxon>Pseudoalteromonadaceae</taxon>
        <taxon>Pseudoalteromonas</taxon>
    </lineage>
</organism>
<dbReference type="SMART" id="SM00283">
    <property type="entry name" value="MA"/>
    <property type="match status" value="1"/>
</dbReference>
<keyword evidence="5" id="KW-0812">Transmembrane</keyword>
<evidence type="ECO:0000313" key="7">
    <source>
        <dbReference type="EMBL" id="KPH63727.1"/>
    </source>
</evidence>
<dbReference type="GO" id="GO:0007165">
    <property type="term" value="P:signal transduction"/>
    <property type="evidence" value="ECO:0007669"/>
    <property type="project" value="UniProtKB-KW"/>
</dbReference>
<accession>A0A0N1MUI0</accession>
<feature type="transmembrane region" description="Helical" evidence="5">
    <location>
        <begin position="303"/>
        <end position="323"/>
    </location>
</feature>
<dbReference type="InterPro" id="IPR004089">
    <property type="entry name" value="MCPsignal_dom"/>
</dbReference>
<keyword evidence="5" id="KW-1133">Transmembrane helix</keyword>
<evidence type="ECO:0000256" key="3">
    <source>
        <dbReference type="ARBA" id="ARBA00029447"/>
    </source>
</evidence>
<reference evidence="7 8" key="1">
    <citation type="submission" date="2015-08" db="EMBL/GenBank/DDBJ databases">
        <title>Draft Genome Sequence of Pseudoalteromonas porphyrae UCD-SED14.</title>
        <authorList>
            <person name="Coil D.A."/>
            <person name="Jospin G."/>
            <person name="Lee R.D."/>
            <person name="Eisen J.A."/>
        </authorList>
    </citation>
    <scope>NUCLEOTIDE SEQUENCE [LARGE SCALE GENOMIC DNA]</scope>
    <source>
        <strain evidence="7 8">UCD-SED14</strain>
    </source>
</reference>
<keyword evidence="2 4" id="KW-0807">Transducer</keyword>
<dbReference type="Gene3D" id="1.10.287.950">
    <property type="entry name" value="Methyl-accepting chemotaxis protein"/>
    <property type="match status" value="1"/>
</dbReference>
<dbReference type="GO" id="GO:0006935">
    <property type="term" value="P:chemotaxis"/>
    <property type="evidence" value="ECO:0007669"/>
    <property type="project" value="UniProtKB-ARBA"/>
</dbReference>
<evidence type="ECO:0000256" key="5">
    <source>
        <dbReference type="SAM" id="Phobius"/>
    </source>
</evidence>
<dbReference type="FunFam" id="1.10.287.950:FF:000001">
    <property type="entry name" value="Methyl-accepting chemotaxis sensory transducer"/>
    <property type="match status" value="1"/>
</dbReference>
<dbReference type="SUPFAM" id="SSF58104">
    <property type="entry name" value="Methyl-accepting chemotaxis protein (MCP) signaling domain"/>
    <property type="match status" value="1"/>
</dbReference>
<evidence type="ECO:0000256" key="1">
    <source>
        <dbReference type="ARBA" id="ARBA00004370"/>
    </source>
</evidence>
<feature type="domain" description="Methyl-accepting transducer" evidence="6">
    <location>
        <begin position="386"/>
        <end position="622"/>
    </location>
</feature>
<comment type="subcellular location">
    <subcellularLocation>
        <location evidence="1">Membrane</location>
    </subcellularLocation>
</comment>
<dbReference type="PANTHER" id="PTHR32089">
    <property type="entry name" value="METHYL-ACCEPTING CHEMOTAXIS PROTEIN MCPB"/>
    <property type="match status" value="1"/>
</dbReference>
<gene>
    <name evidence="7" type="ORF">ADS77_07335</name>
</gene>
<dbReference type="PROSITE" id="PS50111">
    <property type="entry name" value="CHEMOTAXIS_TRANSDUC_2"/>
    <property type="match status" value="1"/>
</dbReference>
<dbReference type="Proteomes" id="UP000037848">
    <property type="component" value="Unassembled WGS sequence"/>
</dbReference>